<evidence type="ECO:0000313" key="3">
    <source>
        <dbReference type="Proteomes" id="UP001056730"/>
    </source>
</evidence>
<name>A0A9Q8Y1A3_9LACT</name>
<organism evidence="2 3">
    <name type="scientific">Lactococcus formosensis</name>
    <dbReference type="NCBI Taxonomy" id="1281486"/>
    <lineage>
        <taxon>Bacteria</taxon>
        <taxon>Bacillati</taxon>
        <taxon>Bacillota</taxon>
        <taxon>Bacilli</taxon>
        <taxon>Lactobacillales</taxon>
        <taxon>Streptococcaceae</taxon>
        <taxon>Lactococcus</taxon>
    </lineage>
</organism>
<dbReference type="Proteomes" id="UP001056730">
    <property type="component" value="Chromosome"/>
</dbReference>
<sequence length="88" mass="9956">MTTSGKKFPTKNFWGKNGKAISVKSQQDKILDYLNKYGSISSSEAYHKLGISQLPVRIAEMNKIGIKVNSQCHGKKDSTLRYYLEVEE</sequence>
<evidence type="ECO:0000259" key="1">
    <source>
        <dbReference type="Pfam" id="PF14090"/>
    </source>
</evidence>
<reference evidence="2" key="1">
    <citation type="journal article" date="2022" name="Front. Microbiol.">
        <title>Feed Insects as a Reservoir of Granadaene-Producing Lactococci.</title>
        <authorList>
            <person name="Neuzil-Bunesova V."/>
            <person name="Ramirez Garcia A."/>
            <person name="Modrackova N."/>
            <person name="Makovska M."/>
            <person name="Sabolova M."/>
            <person name="Sproer C."/>
            <person name="Bunk B."/>
            <person name="Blom J."/>
            <person name="Schwab C."/>
        </authorList>
    </citation>
    <scope>NUCLEOTIDE SEQUENCE</scope>
    <source>
        <strain evidence="2">I4/6O</strain>
    </source>
</reference>
<accession>A0A9Q8Y1A3</accession>
<evidence type="ECO:0000313" key="2">
    <source>
        <dbReference type="EMBL" id="USJ20207.1"/>
    </source>
</evidence>
<gene>
    <name evidence="2" type="ORF">LMK00_10385</name>
</gene>
<dbReference type="KEGG" id="lfo:LMK00_10385"/>
<dbReference type="EMBL" id="CP086395">
    <property type="protein sequence ID" value="USJ20207.1"/>
    <property type="molecule type" value="Genomic_DNA"/>
</dbReference>
<dbReference type="RefSeq" id="WP_252175417.1">
    <property type="nucleotide sequence ID" value="NZ_CP086395.1"/>
</dbReference>
<protein>
    <submittedName>
        <fullName evidence="2">Helix-turn-helix domain-containing protein</fullName>
    </submittedName>
</protein>
<feature type="domain" description="Winged helix-turn-helix" evidence="1">
    <location>
        <begin position="25"/>
        <end position="70"/>
    </location>
</feature>
<dbReference type="Pfam" id="PF14090">
    <property type="entry name" value="HTH_39"/>
    <property type="match status" value="1"/>
</dbReference>
<dbReference type="InterPro" id="IPR055245">
    <property type="entry name" value="HTH_proteobacteria"/>
</dbReference>
<proteinExistence type="predicted"/>
<dbReference type="AlphaFoldDB" id="A0A9Q8Y1A3"/>